<feature type="region of interest" description="Disordered" evidence="2">
    <location>
        <begin position="457"/>
        <end position="642"/>
    </location>
</feature>
<accession>C1E4Q3</accession>
<sequence>MGPKAAAAAVEIDPRLLRQLEEEYESLKSTSAGAPVDFASWIKRRLREAKSSGLIRIAKTTPPAKPAAKKAPASAKPGPSMGHAPRPIASSTPALAPARYDPNRYTRGADTPADAPHAAEGGGTVFKAAPAPAPARTPERRPTPVTTADPPTPADEFSPSVFQPPSSGGSGSAAARSHRGGRPIAVTWASSDELSDENVQGFTTMRVASNQPGPALEDVKRSAAAAASAARRAQRDPAAPWFGRDGAMAPSGFYLGGRYDRRVLDPGHHPATVRGVGDKVRRMARASALAQRDMSKRTDRESLETPIGGSYSLLLDLQASEQERVAKERELSAVRRRERALFAKNKELEETLSAQASKAAEADEKIARAKREAQKAQAELVRAIERQRAEDRRVFERRSGRVGDDRNVRGSSPVTGVERRFLAGVDEAPQTLKEAAARFLGDARKLHEAELNASLDLDPYDAHGTSQRTSLLNGKPPSGPSFLERMKERQRRAAARRAEKAFRERVEREALGHGPARKPGWDDSPDVVVRIGGEPAPERPRSAPGTARPPGSRTPPKKGTYGGGRGAPPPKKMSVAAMRQRQADERRARGLEPLADPKPRTPPPGQKRKKATAPRPQSAPQSARKLLDSGPLLDPGSQPATGLFAMNPAARLGNANPKDEIAAMRTILDEVVAHLRLLHVATGGRSGSAAASVRAAAEAISALPESPDAPAAKYSRTLRSGGGRLSPHSSAAKSPSDKGKKGKVSGAAAASSSPGVPSRREVTAAMNAARLSGKLVLDSLDHSKALEMLRDVENNETALRAKWGLFSPDHPPPQGAEELALSYAERRARGIPADAAVTASGDLIPLGQTNDGPSGAGDAGDVGVESTRTAAVDADTVARVWEARNQYARWQAALDDGVADVSSPNGEGFSPCEVHEEIAERLLDALLADVARELGDACDEATQIVLRHEFSSAANSIDASSVGGDDDDSNILVIADGGTTTPPRNGLGAYDGATPAAMDVTLGAAMARVGLSPEEASAEIVEEEDLGVH</sequence>
<feature type="compositionally biased region" description="Low complexity" evidence="2">
    <location>
        <begin position="164"/>
        <end position="175"/>
    </location>
</feature>
<feature type="region of interest" description="Disordered" evidence="2">
    <location>
        <begin position="208"/>
        <end position="243"/>
    </location>
</feature>
<dbReference type="RefSeq" id="XP_002501902.1">
    <property type="nucleotide sequence ID" value="XM_002501856.1"/>
</dbReference>
<evidence type="ECO:0000313" key="3">
    <source>
        <dbReference type="EMBL" id="ACO63160.1"/>
    </source>
</evidence>
<keyword evidence="4" id="KW-1185">Reference proteome</keyword>
<gene>
    <name evidence="3" type="ORF">MICPUN_58118</name>
</gene>
<feature type="region of interest" description="Disordered" evidence="2">
    <location>
        <begin position="706"/>
        <end position="761"/>
    </location>
</feature>
<evidence type="ECO:0000256" key="1">
    <source>
        <dbReference type="SAM" id="Coils"/>
    </source>
</evidence>
<dbReference type="KEGG" id="mis:MICPUN_58118"/>
<feature type="coiled-coil region" evidence="1">
    <location>
        <begin position="317"/>
        <end position="390"/>
    </location>
</feature>
<keyword evidence="1" id="KW-0175">Coiled coil</keyword>
<feature type="region of interest" description="Disordered" evidence="2">
    <location>
        <begin position="968"/>
        <end position="989"/>
    </location>
</feature>
<dbReference type="OMA" id="WEARNQY"/>
<feature type="region of interest" description="Disordered" evidence="2">
    <location>
        <begin position="53"/>
        <end position="194"/>
    </location>
</feature>
<feature type="compositionally biased region" description="Basic and acidic residues" evidence="2">
    <location>
        <begin position="581"/>
        <end position="599"/>
    </location>
</feature>
<proteinExistence type="predicted"/>
<dbReference type="EMBL" id="CP001325">
    <property type="protein sequence ID" value="ACO63160.1"/>
    <property type="molecule type" value="Genomic_DNA"/>
</dbReference>
<feature type="compositionally biased region" description="Low complexity" evidence="2">
    <location>
        <begin position="744"/>
        <end position="757"/>
    </location>
</feature>
<organism evidence="3 4">
    <name type="scientific">Micromonas commoda (strain RCC299 / NOUM17 / CCMP2709)</name>
    <name type="common">Picoplanktonic green alga</name>
    <dbReference type="NCBI Taxonomy" id="296587"/>
    <lineage>
        <taxon>Eukaryota</taxon>
        <taxon>Viridiplantae</taxon>
        <taxon>Chlorophyta</taxon>
        <taxon>Mamiellophyceae</taxon>
        <taxon>Mamiellales</taxon>
        <taxon>Mamiellaceae</taxon>
        <taxon>Micromonas</taxon>
    </lineage>
</organism>
<evidence type="ECO:0000256" key="2">
    <source>
        <dbReference type="SAM" id="MobiDB-lite"/>
    </source>
</evidence>
<name>C1E4Q3_MICCC</name>
<dbReference type="AlphaFoldDB" id="C1E4Q3"/>
<dbReference type="InParanoid" id="C1E4Q3"/>
<dbReference type="GeneID" id="8243187"/>
<dbReference type="OrthoDB" id="10690469at2759"/>
<protein>
    <submittedName>
        <fullName evidence="3">Uncharacterized protein</fullName>
    </submittedName>
</protein>
<evidence type="ECO:0000313" key="4">
    <source>
        <dbReference type="Proteomes" id="UP000002009"/>
    </source>
</evidence>
<feature type="compositionally biased region" description="Basic and acidic residues" evidence="2">
    <location>
        <begin position="496"/>
        <end position="511"/>
    </location>
</feature>
<dbReference type="Proteomes" id="UP000002009">
    <property type="component" value="Chromosome 4"/>
</dbReference>
<feature type="compositionally biased region" description="Low complexity" evidence="2">
    <location>
        <begin position="222"/>
        <end position="240"/>
    </location>
</feature>
<reference evidence="3 4" key="1">
    <citation type="journal article" date="2009" name="Science">
        <title>Green evolution and dynamic adaptations revealed by genomes of the marine picoeukaryotes Micromonas.</title>
        <authorList>
            <person name="Worden A.Z."/>
            <person name="Lee J.H."/>
            <person name="Mock T."/>
            <person name="Rouze P."/>
            <person name="Simmons M.P."/>
            <person name="Aerts A.L."/>
            <person name="Allen A.E."/>
            <person name="Cuvelier M.L."/>
            <person name="Derelle E."/>
            <person name="Everett M.V."/>
            <person name="Foulon E."/>
            <person name="Grimwood J."/>
            <person name="Gundlach H."/>
            <person name="Henrissat B."/>
            <person name="Napoli C."/>
            <person name="McDonald S.M."/>
            <person name="Parker M.S."/>
            <person name="Rombauts S."/>
            <person name="Salamov A."/>
            <person name="Von Dassow P."/>
            <person name="Badger J.H."/>
            <person name="Coutinho P.M."/>
            <person name="Demir E."/>
            <person name="Dubchak I."/>
            <person name="Gentemann C."/>
            <person name="Eikrem W."/>
            <person name="Gready J.E."/>
            <person name="John U."/>
            <person name="Lanier W."/>
            <person name="Lindquist E.A."/>
            <person name="Lucas S."/>
            <person name="Mayer K.F."/>
            <person name="Moreau H."/>
            <person name="Not F."/>
            <person name="Otillar R."/>
            <person name="Panaud O."/>
            <person name="Pangilinan J."/>
            <person name="Paulsen I."/>
            <person name="Piegu B."/>
            <person name="Poliakov A."/>
            <person name="Robbens S."/>
            <person name="Schmutz J."/>
            <person name="Toulza E."/>
            <person name="Wyss T."/>
            <person name="Zelensky A."/>
            <person name="Zhou K."/>
            <person name="Armbrust E.V."/>
            <person name="Bhattacharya D."/>
            <person name="Goodenough U.W."/>
            <person name="Van de Peer Y."/>
            <person name="Grigoriev I.V."/>
        </authorList>
    </citation>
    <scope>NUCLEOTIDE SEQUENCE [LARGE SCALE GENOMIC DNA]</scope>
    <source>
        <strain evidence="4">RCC299 / NOUM17</strain>
    </source>
</reference>